<dbReference type="InterPro" id="IPR001412">
    <property type="entry name" value="aa-tRNA-synth_I_CS"/>
</dbReference>
<evidence type="ECO:0000256" key="8">
    <source>
        <dbReference type="HAMAP-Rule" id="MF_02005"/>
    </source>
</evidence>
<feature type="short sequence motif" description="'HIGH' region" evidence="8">
    <location>
        <begin position="59"/>
        <end position="69"/>
    </location>
</feature>
<gene>
    <name evidence="8" type="primary">valS</name>
    <name evidence="12" type="ORF">SAMN04487967_1061</name>
</gene>
<dbReference type="Gene3D" id="1.10.730.10">
    <property type="entry name" value="Isoleucyl-tRNA Synthetase, Domain 1"/>
    <property type="match status" value="1"/>
</dbReference>
<comment type="domain">
    <text evidence="8">ValRS has two distinct active sites: one for aminoacylation and one for editing. The misactivated threonine is translocated from the active site to the editing site.</text>
</comment>
<keyword evidence="3 8" id="KW-0547">Nucleotide-binding</keyword>
<organism evidence="12 13">
    <name type="scientific">Natronorubrum sediminis</name>
    <dbReference type="NCBI Taxonomy" id="640943"/>
    <lineage>
        <taxon>Archaea</taxon>
        <taxon>Methanobacteriati</taxon>
        <taxon>Methanobacteriota</taxon>
        <taxon>Stenosarchaea group</taxon>
        <taxon>Halobacteria</taxon>
        <taxon>Halobacteriales</taxon>
        <taxon>Natrialbaceae</taxon>
        <taxon>Natronorubrum</taxon>
    </lineage>
</organism>
<keyword evidence="2 8" id="KW-0436">Ligase</keyword>
<evidence type="ECO:0000256" key="2">
    <source>
        <dbReference type="ARBA" id="ARBA00022598"/>
    </source>
</evidence>
<dbReference type="PANTHER" id="PTHR11946">
    <property type="entry name" value="VALYL-TRNA SYNTHETASES"/>
    <property type="match status" value="1"/>
</dbReference>
<evidence type="ECO:0000256" key="7">
    <source>
        <dbReference type="ARBA" id="ARBA00047552"/>
    </source>
</evidence>
<dbReference type="Pfam" id="PF00133">
    <property type="entry name" value="tRNA-synt_1"/>
    <property type="match status" value="1"/>
</dbReference>
<dbReference type="GO" id="GO:0004832">
    <property type="term" value="F:valine-tRNA ligase activity"/>
    <property type="evidence" value="ECO:0007669"/>
    <property type="project" value="UniProtKB-UniRule"/>
</dbReference>
<accession>A0A1H6FS35</accession>
<reference evidence="13" key="1">
    <citation type="submission" date="2016-10" db="EMBL/GenBank/DDBJ databases">
        <authorList>
            <person name="Varghese N."/>
            <person name="Submissions S."/>
        </authorList>
    </citation>
    <scope>NUCLEOTIDE SEQUENCE [LARGE SCALE GENOMIC DNA]</scope>
    <source>
        <strain evidence="13">CGMCC 1.8981</strain>
    </source>
</reference>
<dbReference type="EC" id="6.1.1.9" evidence="8"/>
<dbReference type="Pfam" id="PF08264">
    <property type="entry name" value="Anticodon_1"/>
    <property type="match status" value="1"/>
</dbReference>
<evidence type="ECO:0000259" key="10">
    <source>
        <dbReference type="Pfam" id="PF00133"/>
    </source>
</evidence>
<protein>
    <recommendedName>
        <fullName evidence="8">Valine--tRNA ligase</fullName>
        <ecNumber evidence="8">6.1.1.9</ecNumber>
    </recommendedName>
    <alternativeName>
        <fullName evidence="8">Valyl-tRNA synthetase</fullName>
        <shortName evidence="8">ValRS</shortName>
    </alternativeName>
</protein>
<comment type="catalytic activity">
    <reaction evidence="7 8">
        <text>tRNA(Val) + L-valine + ATP = L-valyl-tRNA(Val) + AMP + diphosphate</text>
        <dbReference type="Rhea" id="RHEA:10704"/>
        <dbReference type="Rhea" id="RHEA-COMP:9672"/>
        <dbReference type="Rhea" id="RHEA-COMP:9708"/>
        <dbReference type="ChEBI" id="CHEBI:30616"/>
        <dbReference type="ChEBI" id="CHEBI:33019"/>
        <dbReference type="ChEBI" id="CHEBI:57762"/>
        <dbReference type="ChEBI" id="CHEBI:78442"/>
        <dbReference type="ChEBI" id="CHEBI:78537"/>
        <dbReference type="ChEBI" id="CHEBI:456215"/>
        <dbReference type="EC" id="6.1.1.9"/>
    </reaction>
</comment>
<dbReference type="InterPro" id="IPR009008">
    <property type="entry name" value="Val/Leu/Ile-tRNA-synth_edit"/>
</dbReference>
<comment type="similarity">
    <text evidence="8">Belongs to the class-I aminoacyl-tRNA synthetase family. ValS type 2 subfamily.</text>
</comment>
<dbReference type="InterPro" id="IPR002300">
    <property type="entry name" value="aa-tRNA-synth_Ia"/>
</dbReference>
<dbReference type="Proteomes" id="UP000199112">
    <property type="component" value="Unassembled WGS sequence"/>
</dbReference>
<dbReference type="NCBIfam" id="TIGR00422">
    <property type="entry name" value="valS"/>
    <property type="match status" value="1"/>
</dbReference>
<dbReference type="InterPro" id="IPR014729">
    <property type="entry name" value="Rossmann-like_a/b/a_fold"/>
</dbReference>
<dbReference type="SUPFAM" id="SSF52374">
    <property type="entry name" value="Nucleotidylyl transferase"/>
    <property type="match status" value="1"/>
</dbReference>
<evidence type="ECO:0000313" key="13">
    <source>
        <dbReference type="Proteomes" id="UP000199112"/>
    </source>
</evidence>
<dbReference type="SUPFAM" id="SSF47323">
    <property type="entry name" value="Anticodon-binding domain of a subclass of class I aminoacyl-tRNA synthetases"/>
    <property type="match status" value="1"/>
</dbReference>
<sequence length="892" mass="101778">MSTDAPEQADDESPLEGGYDPEAVENRWQNRWLDEAVYAYDGDPGQDPNTTYAIDTPPPTVSGSLHMGHLYGSTLQDFAARFQRMHDGSVLFPFGYDDNGIASERLTETELEIRHQDYERREFQELCREVCAEYEAEFTEQMQSLGTSIDWSHTYKTIEPRVQRISQLSFLDLHEKGREYRKKAPAIWCPECETAISQVETEDDERHSHFNDIAFELASDGADREEFVISTTRPELIPACVSVFVHPDDEANQDLVGETARIPIFGHEVPIIADERVDMEKGSGVVMCCTFGDQNDIEWYQAHDLPLRVAIDESATMTDLAGDYEGMSTEEAREAIVEDLDEDGSLRDRWEITHAVGVHERCETPVEYRVSKQWYVEILDHKEEYLEAGREMEWYPEKMFTRYKHWIEGLEWDWLISRQRDSGIPFPVWYCAECDHEVMAEKEELPVDPLSDDAPVDACPECGHDEFEPEEDVFDTWATSSLTPLINAGWDWDPDGDGGDGEFTMANPELYPFDLRPQGHDIISFWLFHTIVKCYEHTGEVPFDATLINGHVLDENREKMSKSRGNVVDPNDVLSEYPVDAVRFWAASAAVGDDFPYQEKDLRAGEKLLRKLWNASKLVDTLAPADPEEPEELEAIDRWLLAELDDATEELTAQLEEYEFAKARDRLRTFFWNTFCDDYLEIAKGREDNPSTQYALRTAHRTFLELWAPFLPHVTEEIWQGVYSDGPDDLEANSIHTREWPRPQGYEADLEAGETATEVISALRRYKSEKQLPLNADLEAVSVYGPVEGFEDAIQNVMHVQELTLLEDEPEVTTEVASIDLDYSTLGPKFGSKVGDIDAGIESGEYEIDESQDVLRVAGEQLESELFEVSLERTYSGEGEMIETESAVVVVE</sequence>
<dbReference type="SUPFAM" id="SSF50677">
    <property type="entry name" value="ValRS/IleRS/LeuRS editing domain"/>
    <property type="match status" value="1"/>
</dbReference>
<keyword evidence="6 8" id="KW-0030">Aminoacyl-tRNA synthetase</keyword>
<evidence type="ECO:0000259" key="11">
    <source>
        <dbReference type="Pfam" id="PF08264"/>
    </source>
</evidence>
<feature type="domain" description="Methionyl/Valyl/Leucyl/Isoleucyl-tRNA synthetase anticodon-binding" evidence="11">
    <location>
        <begin position="637"/>
        <end position="780"/>
    </location>
</feature>
<feature type="region of interest" description="Disordered" evidence="9">
    <location>
        <begin position="1"/>
        <end position="23"/>
    </location>
</feature>
<evidence type="ECO:0000256" key="1">
    <source>
        <dbReference type="ARBA" id="ARBA00022490"/>
    </source>
</evidence>
<evidence type="ECO:0000256" key="3">
    <source>
        <dbReference type="ARBA" id="ARBA00022741"/>
    </source>
</evidence>
<dbReference type="GO" id="GO:0006438">
    <property type="term" value="P:valyl-tRNA aminoacylation"/>
    <property type="evidence" value="ECO:0007669"/>
    <property type="project" value="UniProtKB-UniRule"/>
</dbReference>
<dbReference type="CDD" id="cd07962">
    <property type="entry name" value="Anticodon_Ia_Val"/>
    <property type="match status" value="1"/>
</dbReference>
<dbReference type="InterPro" id="IPR033705">
    <property type="entry name" value="Anticodon_Ia_Val"/>
</dbReference>
<comment type="subcellular location">
    <subcellularLocation>
        <location evidence="8">Cytoplasm</location>
    </subcellularLocation>
</comment>
<keyword evidence="1 8" id="KW-0963">Cytoplasm</keyword>
<dbReference type="InterPro" id="IPR022874">
    <property type="entry name" value="Valine-tRNA_ligase_type_2"/>
</dbReference>
<dbReference type="HAMAP" id="MF_02005">
    <property type="entry name" value="Val_tRNA_synth_type2"/>
    <property type="match status" value="1"/>
</dbReference>
<dbReference type="AlphaFoldDB" id="A0A1H6FS35"/>
<dbReference type="PANTHER" id="PTHR11946:SF93">
    <property type="entry name" value="VALINE--TRNA LIGASE, CHLOROPLASTIC_MITOCHONDRIAL 2"/>
    <property type="match status" value="1"/>
</dbReference>
<evidence type="ECO:0000256" key="5">
    <source>
        <dbReference type="ARBA" id="ARBA00022917"/>
    </source>
</evidence>
<evidence type="ECO:0000256" key="9">
    <source>
        <dbReference type="SAM" id="MobiDB-lite"/>
    </source>
</evidence>
<evidence type="ECO:0000256" key="6">
    <source>
        <dbReference type="ARBA" id="ARBA00023146"/>
    </source>
</evidence>
<dbReference type="Gene3D" id="3.90.740.10">
    <property type="entry name" value="Valyl/Leucyl/Isoleucyl-tRNA synthetase, editing domain"/>
    <property type="match status" value="1"/>
</dbReference>
<keyword evidence="4 8" id="KW-0067">ATP-binding</keyword>
<dbReference type="GO" id="GO:0005524">
    <property type="term" value="F:ATP binding"/>
    <property type="evidence" value="ECO:0007669"/>
    <property type="project" value="UniProtKB-UniRule"/>
</dbReference>
<dbReference type="InterPro" id="IPR013155">
    <property type="entry name" value="M/V/L/I-tRNA-synth_anticd-bd"/>
</dbReference>
<dbReference type="Gene3D" id="3.40.50.620">
    <property type="entry name" value="HUPs"/>
    <property type="match status" value="2"/>
</dbReference>
<dbReference type="GO" id="GO:0005829">
    <property type="term" value="C:cytosol"/>
    <property type="evidence" value="ECO:0007669"/>
    <property type="project" value="TreeGrafter"/>
</dbReference>
<evidence type="ECO:0000313" key="12">
    <source>
        <dbReference type="EMBL" id="SEH12968.1"/>
    </source>
</evidence>
<dbReference type="InterPro" id="IPR009080">
    <property type="entry name" value="tRNAsynth_Ia_anticodon-bd"/>
</dbReference>
<keyword evidence="13" id="KW-1185">Reference proteome</keyword>
<dbReference type="EMBL" id="FNWL01000001">
    <property type="protein sequence ID" value="SEH12968.1"/>
    <property type="molecule type" value="Genomic_DNA"/>
</dbReference>
<proteinExistence type="inferred from homology"/>
<dbReference type="InterPro" id="IPR002303">
    <property type="entry name" value="Valyl-tRNA_ligase"/>
</dbReference>
<dbReference type="PRINTS" id="PR00986">
    <property type="entry name" value="TRNASYNTHVAL"/>
</dbReference>
<name>A0A1H6FS35_9EURY</name>
<comment type="function">
    <text evidence="8">Catalyzes the attachment of valine to tRNA(Val). As ValRS can inadvertently accommodate and process structurally similar amino acids such as threonine, to avoid such errors, it has a 'posttransfer' editing activity that hydrolyzes mischarged Thr-tRNA(Val) in a tRNA-dependent manner.</text>
</comment>
<dbReference type="NCBIfam" id="NF009687">
    <property type="entry name" value="PRK13208.1"/>
    <property type="match status" value="1"/>
</dbReference>
<feature type="short sequence motif" description="'KMSKS' region" evidence="8">
    <location>
        <begin position="559"/>
        <end position="563"/>
    </location>
</feature>
<dbReference type="GO" id="GO:0002161">
    <property type="term" value="F:aminoacyl-tRNA deacylase activity"/>
    <property type="evidence" value="ECO:0007669"/>
    <property type="project" value="InterPro"/>
</dbReference>
<dbReference type="PROSITE" id="PS00178">
    <property type="entry name" value="AA_TRNA_LIGASE_I"/>
    <property type="match status" value="1"/>
</dbReference>
<feature type="domain" description="Aminoacyl-tRNA synthetase class Ia" evidence="10">
    <location>
        <begin position="28"/>
        <end position="594"/>
    </location>
</feature>
<keyword evidence="5 8" id="KW-0648">Protein biosynthesis</keyword>
<feature type="binding site" evidence="8">
    <location>
        <position position="562"/>
    </location>
    <ligand>
        <name>ATP</name>
        <dbReference type="ChEBI" id="CHEBI:30616"/>
    </ligand>
</feature>
<evidence type="ECO:0000256" key="4">
    <source>
        <dbReference type="ARBA" id="ARBA00022840"/>
    </source>
</evidence>